<dbReference type="AlphaFoldDB" id="A0A9D4KI88"/>
<name>A0A9D4KI88_DREPO</name>
<gene>
    <name evidence="1" type="ORF">DPMN_113414</name>
</gene>
<evidence type="ECO:0000313" key="2">
    <source>
        <dbReference type="Proteomes" id="UP000828390"/>
    </source>
</evidence>
<keyword evidence="2" id="KW-1185">Reference proteome</keyword>
<dbReference type="EMBL" id="JAIWYP010000004">
    <property type="protein sequence ID" value="KAH3839973.1"/>
    <property type="molecule type" value="Genomic_DNA"/>
</dbReference>
<evidence type="ECO:0000313" key="1">
    <source>
        <dbReference type="EMBL" id="KAH3839973.1"/>
    </source>
</evidence>
<organism evidence="1 2">
    <name type="scientific">Dreissena polymorpha</name>
    <name type="common">Zebra mussel</name>
    <name type="synonym">Mytilus polymorpha</name>
    <dbReference type="NCBI Taxonomy" id="45954"/>
    <lineage>
        <taxon>Eukaryota</taxon>
        <taxon>Metazoa</taxon>
        <taxon>Spiralia</taxon>
        <taxon>Lophotrochozoa</taxon>
        <taxon>Mollusca</taxon>
        <taxon>Bivalvia</taxon>
        <taxon>Autobranchia</taxon>
        <taxon>Heteroconchia</taxon>
        <taxon>Euheterodonta</taxon>
        <taxon>Imparidentia</taxon>
        <taxon>Neoheterodontei</taxon>
        <taxon>Myida</taxon>
        <taxon>Dreissenoidea</taxon>
        <taxon>Dreissenidae</taxon>
        <taxon>Dreissena</taxon>
    </lineage>
</organism>
<sequence>MGLKCSPETLRNVNILTSHWKEFHEKVLKRINFPPPDGTILEHIQDITKTNVLTKFHEDLTIKNTFRVLTSFYNSHIRKTAPSPGNHVFQPNVTIFKIFQDIIGTNLLTKIHKDKCIIAINLLTMIHDDQTLNVSLEKNSPSPSGHVFQQTRTIFKLVQDIIATNLLTKCHEDGTINMAFSVLTRFYYSHIRKNAPPPCGNVFQATRTILEIIQEIIGTNLLTKFHDDGTINVASRAYNEKCPAIWRPCFSSNRNHSFELIKFHLDWTINVASRVLKGKC</sequence>
<protein>
    <submittedName>
        <fullName evidence="1">Uncharacterized protein</fullName>
    </submittedName>
</protein>
<accession>A0A9D4KI88</accession>
<reference evidence="1" key="2">
    <citation type="submission" date="2020-11" db="EMBL/GenBank/DDBJ databases">
        <authorList>
            <person name="McCartney M.A."/>
            <person name="Auch B."/>
            <person name="Kono T."/>
            <person name="Mallez S."/>
            <person name="Becker A."/>
            <person name="Gohl D.M."/>
            <person name="Silverstein K.A.T."/>
            <person name="Koren S."/>
            <person name="Bechman K.B."/>
            <person name="Herman A."/>
            <person name="Abrahante J.E."/>
            <person name="Garbe J."/>
        </authorList>
    </citation>
    <scope>NUCLEOTIDE SEQUENCE</scope>
    <source>
        <strain evidence="1">Duluth1</strain>
        <tissue evidence="1">Whole animal</tissue>
    </source>
</reference>
<dbReference type="Proteomes" id="UP000828390">
    <property type="component" value="Unassembled WGS sequence"/>
</dbReference>
<comment type="caution">
    <text evidence="1">The sequence shown here is derived from an EMBL/GenBank/DDBJ whole genome shotgun (WGS) entry which is preliminary data.</text>
</comment>
<reference evidence="1" key="1">
    <citation type="journal article" date="2019" name="bioRxiv">
        <title>The Genome of the Zebra Mussel, Dreissena polymorpha: A Resource for Invasive Species Research.</title>
        <authorList>
            <person name="McCartney M.A."/>
            <person name="Auch B."/>
            <person name="Kono T."/>
            <person name="Mallez S."/>
            <person name="Zhang Y."/>
            <person name="Obille A."/>
            <person name="Becker A."/>
            <person name="Abrahante J.E."/>
            <person name="Garbe J."/>
            <person name="Badalamenti J.P."/>
            <person name="Herman A."/>
            <person name="Mangelson H."/>
            <person name="Liachko I."/>
            <person name="Sullivan S."/>
            <person name="Sone E.D."/>
            <person name="Koren S."/>
            <person name="Silverstein K.A.T."/>
            <person name="Beckman K.B."/>
            <person name="Gohl D.M."/>
        </authorList>
    </citation>
    <scope>NUCLEOTIDE SEQUENCE</scope>
    <source>
        <strain evidence="1">Duluth1</strain>
        <tissue evidence="1">Whole animal</tissue>
    </source>
</reference>
<proteinExistence type="predicted"/>